<name>A0A6J4JPI8_9PROT</name>
<feature type="non-terminal residue" evidence="2">
    <location>
        <position position="1"/>
    </location>
</feature>
<feature type="region of interest" description="Disordered" evidence="1">
    <location>
        <begin position="1"/>
        <end position="178"/>
    </location>
</feature>
<dbReference type="EMBL" id="CADCTL010000296">
    <property type="protein sequence ID" value="CAA9283892.1"/>
    <property type="molecule type" value="Genomic_DNA"/>
</dbReference>
<organism evidence="2">
    <name type="scientific">uncultured Acetobacteraceae bacterium</name>
    <dbReference type="NCBI Taxonomy" id="169975"/>
    <lineage>
        <taxon>Bacteria</taxon>
        <taxon>Pseudomonadati</taxon>
        <taxon>Pseudomonadota</taxon>
        <taxon>Alphaproteobacteria</taxon>
        <taxon>Acetobacterales</taxon>
        <taxon>Acetobacteraceae</taxon>
        <taxon>environmental samples</taxon>
    </lineage>
</organism>
<feature type="non-terminal residue" evidence="2">
    <location>
        <position position="178"/>
    </location>
</feature>
<dbReference type="AlphaFoldDB" id="A0A6J4JPI8"/>
<reference evidence="2" key="1">
    <citation type="submission" date="2020-02" db="EMBL/GenBank/DDBJ databases">
        <authorList>
            <person name="Meier V. D."/>
        </authorList>
    </citation>
    <scope>NUCLEOTIDE SEQUENCE</scope>
    <source>
        <strain evidence="2">AVDCRST_MAG04</strain>
    </source>
</reference>
<feature type="compositionally biased region" description="Basic residues" evidence="1">
    <location>
        <begin position="14"/>
        <end position="24"/>
    </location>
</feature>
<evidence type="ECO:0000313" key="2">
    <source>
        <dbReference type="EMBL" id="CAA9283892.1"/>
    </source>
</evidence>
<sequence>AGTQLGRGGDRRRDPRRRPPVPRLRRAEQRPRGAGGRRGRHAVDRPVRPHRRSLQRRRRPHRRGARRHRHRHADRAADVQRGAHHAGGRRPALAGGHVRRGHVRGVAGRPLRVAGAGRQRPRAGRRRSDHADAGLGEPGGAPRALHLLRHPDQLQRPEPAGAEPAGTIGRERERHAAM</sequence>
<feature type="compositionally biased region" description="Basic and acidic residues" evidence="1">
    <location>
        <begin position="169"/>
        <end position="178"/>
    </location>
</feature>
<accession>A0A6J4JPI8</accession>
<gene>
    <name evidence="2" type="ORF">AVDCRST_MAG04-3962</name>
</gene>
<evidence type="ECO:0000256" key="1">
    <source>
        <dbReference type="SAM" id="MobiDB-lite"/>
    </source>
</evidence>
<feature type="compositionally biased region" description="Basic residues" evidence="1">
    <location>
        <begin position="119"/>
        <end position="128"/>
    </location>
</feature>
<proteinExistence type="predicted"/>
<protein>
    <submittedName>
        <fullName evidence="2">Uncharacterized protein</fullName>
    </submittedName>
</protein>
<feature type="compositionally biased region" description="Basic residues" evidence="1">
    <location>
        <begin position="48"/>
        <end position="73"/>
    </location>
</feature>
<feature type="compositionally biased region" description="Low complexity" evidence="1">
    <location>
        <begin position="104"/>
        <end position="118"/>
    </location>
</feature>